<dbReference type="PANTHER" id="PTHR33755">
    <property type="entry name" value="TOXIN PARE1-RELATED"/>
    <property type="match status" value="1"/>
</dbReference>
<dbReference type="InterPro" id="IPR035093">
    <property type="entry name" value="RelE/ParE_toxin_dom_sf"/>
</dbReference>
<evidence type="ECO:0000256" key="2">
    <source>
        <dbReference type="ARBA" id="ARBA00022649"/>
    </source>
</evidence>
<keyword evidence="2" id="KW-1277">Toxin-antitoxin system</keyword>
<dbReference type="InterPro" id="IPR007712">
    <property type="entry name" value="RelE/ParE_toxin"/>
</dbReference>
<dbReference type="AlphaFoldDB" id="A0A258CV86"/>
<evidence type="ECO:0000313" key="4">
    <source>
        <dbReference type="Proteomes" id="UP000215616"/>
    </source>
</evidence>
<evidence type="ECO:0000256" key="1">
    <source>
        <dbReference type="ARBA" id="ARBA00006226"/>
    </source>
</evidence>
<evidence type="ECO:0000313" key="3">
    <source>
        <dbReference type="EMBL" id="OYW99526.1"/>
    </source>
</evidence>
<protein>
    <submittedName>
        <fullName evidence="3">Addiction module toxin RelE</fullName>
    </submittedName>
</protein>
<comment type="similarity">
    <text evidence="1">Belongs to the RelE toxin family.</text>
</comment>
<name>A0A258CV86_CAUVI</name>
<dbReference type="Proteomes" id="UP000215616">
    <property type="component" value="Unassembled WGS sequence"/>
</dbReference>
<accession>A0A258CV86</accession>
<gene>
    <name evidence="3" type="ORF">B7Z12_17960</name>
</gene>
<dbReference type="Gene3D" id="3.30.2310.20">
    <property type="entry name" value="RelE-like"/>
    <property type="match status" value="1"/>
</dbReference>
<proteinExistence type="inferred from homology"/>
<comment type="caution">
    <text evidence="3">The sequence shown here is derived from an EMBL/GenBank/DDBJ whole genome shotgun (WGS) entry which is preliminary data.</text>
</comment>
<dbReference type="Pfam" id="PF05016">
    <property type="entry name" value="ParE_toxin"/>
    <property type="match status" value="1"/>
</dbReference>
<sequence>MKSVELGPRARRDLSKLRRWLLNRAPSAADRAIDLILNRAEQLAQHSDLGRRKSQNMRELYVSFGAHGYVLQYRVYSDAVLILRIRHSLERR</sequence>
<dbReference type="EMBL" id="NCDQ01000390">
    <property type="protein sequence ID" value="OYW99526.1"/>
    <property type="molecule type" value="Genomic_DNA"/>
</dbReference>
<reference evidence="3 4" key="1">
    <citation type="submission" date="2017-03" db="EMBL/GenBank/DDBJ databases">
        <title>Lifting the veil on microbial sulfur biogeochemistry in mining wastewaters.</title>
        <authorList>
            <person name="Kantor R.S."/>
            <person name="Colenbrander Nelson T."/>
            <person name="Marshall S."/>
            <person name="Bennett D."/>
            <person name="Apte S."/>
            <person name="Camacho D."/>
            <person name="Thomas B.C."/>
            <person name="Warren L.A."/>
            <person name="Banfield J.F."/>
        </authorList>
    </citation>
    <scope>NUCLEOTIDE SEQUENCE [LARGE SCALE GENOMIC DNA]</scope>
    <source>
        <strain evidence="3">32-67-7</strain>
    </source>
</reference>
<dbReference type="InterPro" id="IPR051803">
    <property type="entry name" value="TA_system_RelE-like_toxin"/>
</dbReference>
<dbReference type="PANTHER" id="PTHR33755:SF7">
    <property type="entry name" value="TOXIN MODULE OF TOXIN-ANTITOXIN SYSTEM RELE_STBE FAMILY"/>
    <property type="match status" value="1"/>
</dbReference>
<organism evidence="3 4">
    <name type="scientific">Caulobacter vibrioides</name>
    <name type="common">Caulobacter crescentus</name>
    <dbReference type="NCBI Taxonomy" id="155892"/>
    <lineage>
        <taxon>Bacteria</taxon>
        <taxon>Pseudomonadati</taxon>
        <taxon>Pseudomonadota</taxon>
        <taxon>Alphaproteobacteria</taxon>
        <taxon>Caulobacterales</taxon>
        <taxon>Caulobacteraceae</taxon>
        <taxon>Caulobacter</taxon>
    </lineage>
</organism>